<protein>
    <recommendedName>
        <fullName evidence="4">DUF2812 domain-containing protein</fullName>
    </recommendedName>
</protein>
<organism evidence="2 3">
    <name type="scientific">Streptomyces albidoflavus</name>
    <dbReference type="NCBI Taxonomy" id="1886"/>
    <lineage>
        <taxon>Bacteria</taxon>
        <taxon>Bacillati</taxon>
        <taxon>Actinomycetota</taxon>
        <taxon>Actinomycetes</taxon>
        <taxon>Kitasatosporales</taxon>
        <taxon>Streptomycetaceae</taxon>
        <taxon>Streptomyces</taxon>
        <taxon>Streptomyces albidoflavus group</taxon>
    </lineage>
</organism>
<evidence type="ECO:0008006" key="4">
    <source>
        <dbReference type="Google" id="ProtNLM"/>
    </source>
</evidence>
<comment type="caution">
    <text evidence="2">The sequence shown here is derived from an EMBL/GenBank/DDBJ whole genome shotgun (WGS) entry which is preliminary data.</text>
</comment>
<keyword evidence="1" id="KW-1133">Transmembrane helix</keyword>
<reference evidence="2" key="1">
    <citation type="submission" date="2022-09" db="EMBL/GenBank/DDBJ databases">
        <title>Whole genome shotgun sequence of Streptomyces albidoflavus NBRC 12854.</title>
        <authorList>
            <person name="Komaki H."/>
            <person name="Tamura T."/>
        </authorList>
    </citation>
    <scope>NUCLEOTIDE SEQUENCE</scope>
    <source>
        <strain evidence="2">NBRC 12854</strain>
    </source>
</reference>
<keyword evidence="1" id="KW-0812">Transmembrane</keyword>
<dbReference type="Proteomes" id="UP001051844">
    <property type="component" value="Unassembled WGS sequence"/>
</dbReference>
<gene>
    <name evidence="2" type="ORF">ScoT_45830</name>
</gene>
<keyword evidence="1" id="KW-0472">Membrane</keyword>
<sequence>MTGKTTAYTERLSALLRERGMAPARAEELVAELTAYAAEAGSPLEEEFGPAGELADQLTRREGADTVDGPGDGPDTWVWTADALQEVELLARFGGQGWEAERLDRLGRFVCRRDRQTPLRWSYRRETTGGRHREQLTARLATEGWELFGTWGPFAYFKRPEAAVTGPAAQLSAPPAPPRRRVYFAPWILVTLAAAVAVAVATVLLAGSGAGLTDGASLAGALVGLTAGGLLGAWAWRSAARRHTG</sequence>
<feature type="transmembrane region" description="Helical" evidence="1">
    <location>
        <begin position="218"/>
        <end position="236"/>
    </location>
</feature>
<dbReference type="AlphaFoldDB" id="A0AA37FEM6"/>
<evidence type="ECO:0000256" key="1">
    <source>
        <dbReference type="SAM" id="Phobius"/>
    </source>
</evidence>
<dbReference type="EMBL" id="BNDZ01000005">
    <property type="protein sequence ID" value="GHI48409.1"/>
    <property type="molecule type" value="Genomic_DNA"/>
</dbReference>
<accession>A0AA37FEM6</accession>
<dbReference type="GeneID" id="97270050"/>
<name>A0AA37FEM6_9ACTN</name>
<evidence type="ECO:0000313" key="3">
    <source>
        <dbReference type="Proteomes" id="UP001051844"/>
    </source>
</evidence>
<proteinExistence type="predicted"/>
<evidence type="ECO:0000313" key="2">
    <source>
        <dbReference type="EMBL" id="GHI48409.1"/>
    </source>
</evidence>
<feature type="transmembrane region" description="Helical" evidence="1">
    <location>
        <begin position="182"/>
        <end position="206"/>
    </location>
</feature>
<dbReference type="RefSeq" id="WP_030308770.1">
    <property type="nucleotide sequence ID" value="NZ_BNDZ01000005.1"/>
</dbReference>